<evidence type="ECO:0000256" key="3">
    <source>
        <dbReference type="ARBA" id="ARBA00022801"/>
    </source>
</evidence>
<comment type="domain">
    <text evidence="5">Contains a C-terminal catalytic domain, and an N-terminal region which modulates catalytic activity.</text>
</comment>
<evidence type="ECO:0000256" key="1">
    <source>
        <dbReference type="ARBA" id="ARBA00022490"/>
    </source>
</evidence>
<comment type="catalytic activity">
    <reaction evidence="4 5">
        <text>[protein]-L-glutamate 5-O-methyl ester + H2O = L-glutamyl-[protein] + methanol + H(+)</text>
        <dbReference type="Rhea" id="RHEA:23236"/>
        <dbReference type="Rhea" id="RHEA-COMP:10208"/>
        <dbReference type="Rhea" id="RHEA-COMP:10311"/>
        <dbReference type="ChEBI" id="CHEBI:15377"/>
        <dbReference type="ChEBI" id="CHEBI:15378"/>
        <dbReference type="ChEBI" id="CHEBI:17790"/>
        <dbReference type="ChEBI" id="CHEBI:29973"/>
        <dbReference type="ChEBI" id="CHEBI:82795"/>
        <dbReference type="EC" id="3.1.1.61"/>
    </reaction>
</comment>
<evidence type="ECO:0000313" key="10">
    <source>
        <dbReference type="EMBL" id="GIG42157.1"/>
    </source>
</evidence>
<name>A0A919PDF5_9ACTN</name>
<feature type="modified residue" description="4-aspartylphosphate" evidence="5 7">
    <location>
        <position position="54"/>
    </location>
</feature>
<dbReference type="SMART" id="SM00448">
    <property type="entry name" value="REC"/>
    <property type="match status" value="1"/>
</dbReference>
<dbReference type="InterPro" id="IPR035909">
    <property type="entry name" value="CheB_C"/>
</dbReference>
<sequence length="348" mass="36491">MIKVLVVEDSSTVRGCLREALTERHGFDIVGEAVDGAQAVELCRRLRPDVITMDVVLPVMSGLAATEQIMASQPTPILVVCSASRQELFTTYDALAAGAVDVLEKPRGDASDDTWGARLRTAVKVVSRIRVVTRHRPAAGGATTVAAGARANRIARRLVAVGASTGGPGAIVTLLRGVPRGFTVPLLYVQHLSANESFAQAFTGWLAEQTGHDVRYARGGESLQSVAGKVIMAPPDRHLTVRGGHLHLSSGPPRHSCRPSVDVLFESIAAELGAGATGVLLTGMGRDGAEGLLAMRRAGAHTYAQEQGSCVVYGMPKEAVALNAAVEILAPDQIAGSLAEKVGWRTLS</sequence>
<dbReference type="Gene3D" id="3.40.50.180">
    <property type="entry name" value="Methylesterase CheB, C-terminal domain"/>
    <property type="match status" value="1"/>
</dbReference>
<dbReference type="Proteomes" id="UP000660611">
    <property type="component" value="Unassembled WGS sequence"/>
</dbReference>
<evidence type="ECO:0000256" key="2">
    <source>
        <dbReference type="ARBA" id="ARBA00022500"/>
    </source>
</evidence>
<comment type="caution">
    <text evidence="10">The sequence shown here is derived from an EMBL/GenBank/DDBJ whole genome shotgun (WGS) entry which is preliminary data.</text>
</comment>
<feature type="active site" evidence="5 6">
    <location>
        <position position="191"/>
    </location>
</feature>
<evidence type="ECO:0000256" key="6">
    <source>
        <dbReference type="PROSITE-ProRule" id="PRU00050"/>
    </source>
</evidence>
<dbReference type="Pfam" id="PF01339">
    <property type="entry name" value="CheB_methylest"/>
    <property type="match status" value="1"/>
</dbReference>
<dbReference type="GO" id="GO:0000156">
    <property type="term" value="F:phosphorelay response regulator activity"/>
    <property type="evidence" value="ECO:0007669"/>
    <property type="project" value="InterPro"/>
</dbReference>
<dbReference type="InterPro" id="IPR000673">
    <property type="entry name" value="Sig_transdc_resp-reg_Me-estase"/>
</dbReference>
<comment type="function">
    <text evidence="5">Involved in chemotaxis. Part of a chemotaxis signal transduction system that modulates chemotaxis in response to various stimuli. Catalyzes the demethylation of specific methylglutamate residues introduced into the chemoreceptors (methyl-accepting chemotaxis proteins or MCP) by CheR. Also mediates the irreversible deamidation of specific glutamine residues to glutamic acid.</text>
</comment>
<evidence type="ECO:0000256" key="7">
    <source>
        <dbReference type="PROSITE-ProRule" id="PRU00169"/>
    </source>
</evidence>
<comment type="PTM">
    <text evidence="5">Phosphorylated by CheA. Phosphorylation of the N-terminal regulatory domain activates the methylesterase activity.</text>
</comment>
<protein>
    <recommendedName>
        <fullName evidence="5">Protein-glutamate methylesterase/protein-glutamine glutaminase</fullName>
        <ecNumber evidence="5">3.1.1.61</ecNumber>
        <ecNumber evidence="5">3.5.1.44</ecNumber>
    </recommendedName>
</protein>
<dbReference type="NCBIfam" id="NF001965">
    <property type="entry name" value="PRK00742.1"/>
    <property type="match status" value="1"/>
</dbReference>
<keyword evidence="2 5" id="KW-0145">Chemotaxis</keyword>
<dbReference type="AlphaFoldDB" id="A0A919PDF5"/>
<dbReference type="CDD" id="cd16432">
    <property type="entry name" value="CheB_Rec"/>
    <property type="match status" value="1"/>
</dbReference>
<dbReference type="SUPFAM" id="SSF52738">
    <property type="entry name" value="Methylesterase CheB, C-terminal domain"/>
    <property type="match status" value="1"/>
</dbReference>
<evidence type="ECO:0000256" key="4">
    <source>
        <dbReference type="ARBA" id="ARBA00048267"/>
    </source>
</evidence>
<keyword evidence="11" id="KW-1185">Reference proteome</keyword>
<dbReference type="GO" id="GO:0008984">
    <property type="term" value="F:protein-glutamate methylesterase activity"/>
    <property type="evidence" value="ECO:0007669"/>
    <property type="project" value="UniProtKB-UniRule"/>
</dbReference>
<evidence type="ECO:0000259" key="8">
    <source>
        <dbReference type="PROSITE" id="PS50110"/>
    </source>
</evidence>
<reference evidence="10" key="1">
    <citation type="submission" date="2021-01" db="EMBL/GenBank/DDBJ databases">
        <title>Whole genome shotgun sequence of Dactylosporangium siamense NBRC 106093.</title>
        <authorList>
            <person name="Komaki H."/>
            <person name="Tamura T."/>
        </authorList>
    </citation>
    <scope>NUCLEOTIDE SEQUENCE</scope>
    <source>
        <strain evidence="10">NBRC 106093</strain>
    </source>
</reference>
<feature type="active site" evidence="5 6">
    <location>
        <position position="287"/>
    </location>
</feature>
<organism evidence="10 11">
    <name type="scientific">Dactylosporangium siamense</name>
    <dbReference type="NCBI Taxonomy" id="685454"/>
    <lineage>
        <taxon>Bacteria</taxon>
        <taxon>Bacillati</taxon>
        <taxon>Actinomycetota</taxon>
        <taxon>Actinomycetes</taxon>
        <taxon>Micromonosporales</taxon>
        <taxon>Micromonosporaceae</taxon>
        <taxon>Dactylosporangium</taxon>
    </lineage>
</organism>
<proteinExistence type="inferred from homology"/>
<dbReference type="PANTHER" id="PTHR42872">
    <property type="entry name" value="PROTEIN-GLUTAMATE METHYLESTERASE/PROTEIN-GLUTAMINE GLUTAMINASE"/>
    <property type="match status" value="1"/>
</dbReference>
<dbReference type="Pfam" id="PF00072">
    <property type="entry name" value="Response_reg"/>
    <property type="match status" value="1"/>
</dbReference>
<dbReference type="CDD" id="cd17541">
    <property type="entry name" value="REC_CheB-like"/>
    <property type="match status" value="1"/>
</dbReference>
<feature type="domain" description="CheB-type methylesterase" evidence="9">
    <location>
        <begin position="152"/>
        <end position="345"/>
    </location>
</feature>
<comment type="similarity">
    <text evidence="5">Belongs to the CheB family.</text>
</comment>
<comment type="catalytic activity">
    <reaction evidence="5">
        <text>L-glutaminyl-[protein] + H2O = L-glutamyl-[protein] + NH4(+)</text>
        <dbReference type="Rhea" id="RHEA:16441"/>
        <dbReference type="Rhea" id="RHEA-COMP:10207"/>
        <dbReference type="Rhea" id="RHEA-COMP:10208"/>
        <dbReference type="ChEBI" id="CHEBI:15377"/>
        <dbReference type="ChEBI" id="CHEBI:28938"/>
        <dbReference type="ChEBI" id="CHEBI:29973"/>
        <dbReference type="ChEBI" id="CHEBI:30011"/>
        <dbReference type="EC" id="3.5.1.44"/>
    </reaction>
</comment>
<dbReference type="EC" id="3.5.1.44" evidence="5"/>
<dbReference type="EC" id="3.1.1.61" evidence="5"/>
<dbReference type="GO" id="GO:0050568">
    <property type="term" value="F:protein-glutamine glutaminase activity"/>
    <property type="evidence" value="ECO:0007669"/>
    <property type="project" value="UniProtKB-UniRule"/>
</dbReference>
<comment type="subcellular location">
    <subcellularLocation>
        <location evidence="5">Cytoplasm</location>
    </subcellularLocation>
</comment>
<keyword evidence="5 7" id="KW-0597">Phosphoprotein</keyword>
<keyword evidence="1 5" id="KW-0963">Cytoplasm</keyword>
<dbReference type="InterPro" id="IPR011006">
    <property type="entry name" value="CheY-like_superfamily"/>
</dbReference>
<dbReference type="GO" id="GO:0005737">
    <property type="term" value="C:cytoplasm"/>
    <property type="evidence" value="ECO:0007669"/>
    <property type="project" value="UniProtKB-SubCell"/>
</dbReference>
<dbReference type="RefSeq" id="WP_203844044.1">
    <property type="nucleotide sequence ID" value="NZ_BAAAVW010000003.1"/>
</dbReference>
<dbReference type="PANTHER" id="PTHR42872:SF6">
    <property type="entry name" value="PROTEIN-GLUTAMATE METHYLESTERASE_PROTEIN-GLUTAMINE GLUTAMINASE"/>
    <property type="match status" value="1"/>
</dbReference>
<feature type="domain" description="Response regulatory" evidence="8">
    <location>
        <begin position="3"/>
        <end position="120"/>
    </location>
</feature>
<keyword evidence="3 5" id="KW-0378">Hydrolase</keyword>
<evidence type="ECO:0000256" key="5">
    <source>
        <dbReference type="HAMAP-Rule" id="MF_00099"/>
    </source>
</evidence>
<dbReference type="PROSITE" id="PS50110">
    <property type="entry name" value="RESPONSE_REGULATORY"/>
    <property type="match status" value="1"/>
</dbReference>
<dbReference type="EMBL" id="BONQ01000004">
    <property type="protein sequence ID" value="GIG42157.1"/>
    <property type="molecule type" value="Genomic_DNA"/>
</dbReference>
<dbReference type="NCBIfam" id="NF009206">
    <property type="entry name" value="PRK12555.1"/>
    <property type="match status" value="1"/>
</dbReference>
<dbReference type="PIRSF" id="PIRSF000876">
    <property type="entry name" value="RR_chemtxs_CheB"/>
    <property type="match status" value="1"/>
</dbReference>
<dbReference type="GO" id="GO:0006935">
    <property type="term" value="P:chemotaxis"/>
    <property type="evidence" value="ECO:0007669"/>
    <property type="project" value="UniProtKB-UniRule"/>
</dbReference>
<dbReference type="SUPFAM" id="SSF52172">
    <property type="entry name" value="CheY-like"/>
    <property type="match status" value="1"/>
</dbReference>
<gene>
    <name evidence="10" type="primary">cheB_1</name>
    <name evidence="5" type="synonym">cheB</name>
    <name evidence="10" type="ORF">Dsi01nite_001980</name>
</gene>
<feature type="active site" evidence="5 6">
    <location>
        <position position="164"/>
    </location>
</feature>
<dbReference type="InterPro" id="IPR008248">
    <property type="entry name" value="CheB-like"/>
</dbReference>
<accession>A0A919PDF5</accession>
<dbReference type="InterPro" id="IPR001789">
    <property type="entry name" value="Sig_transdc_resp-reg_receiver"/>
</dbReference>
<evidence type="ECO:0000259" key="9">
    <source>
        <dbReference type="PROSITE" id="PS50122"/>
    </source>
</evidence>
<dbReference type="Gene3D" id="3.40.50.2300">
    <property type="match status" value="1"/>
</dbReference>
<evidence type="ECO:0000313" key="11">
    <source>
        <dbReference type="Proteomes" id="UP000660611"/>
    </source>
</evidence>
<dbReference type="PROSITE" id="PS50122">
    <property type="entry name" value="CHEB"/>
    <property type="match status" value="1"/>
</dbReference>
<dbReference type="HAMAP" id="MF_00099">
    <property type="entry name" value="CheB_chemtxs"/>
    <property type="match status" value="1"/>
</dbReference>